<protein>
    <recommendedName>
        <fullName evidence="10">Elongation of very long chain fatty acids protein</fullName>
        <ecNumber evidence="10">2.3.1.199</ecNumber>
    </recommendedName>
    <alternativeName>
        <fullName evidence="10">Very-long-chain 3-oxoacyl-CoA synthase</fullName>
    </alternativeName>
</protein>
<dbReference type="VEuPathDB" id="VectorBase:CSON013132"/>
<feature type="transmembrane region" description="Helical" evidence="10">
    <location>
        <begin position="116"/>
        <end position="135"/>
    </location>
</feature>
<feature type="transmembrane region" description="Helical" evidence="10">
    <location>
        <begin position="147"/>
        <end position="164"/>
    </location>
</feature>
<dbReference type="GO" id="GO:0005789">
    <property type="term" value="C:endoplasmic reticulum membrane"/>
    <property type="evidence" value="ECO:0007669"/>
    <property type="project" value="TreeGrafter"/>
</dbReference>
<feature type="transmembrane region" description="Helical" evidence="10">
    <location>
        <begin position="67"/>
        <end position="96"/>
    </location>
</feature>
<name>A0A336KLJ3_CULSO</name>
<evidence type="ECO:0000256" key="10">
    <source>
        <dbReference type="RuleBase" id="RU361115"/>
    </source>
</evidence>
<gene>
    <name evidence="11" type="primary">CSON013132</name>
</gene>
<feature type="transmembrane region" description="Helical" evidence="10">
    <location>
        <begin position="205"/>
        <end position="222"/>
    </location>
</feature>
<dbReference type="PANTHER" id="PTHR11157:SF153">
    <property type="entry name" value="ELONGATION OF VERY LONG CHAIN FATTY ACIDS PROTEIN"/>
    <property type="match status" value="1"/>
</dbReference>
<dbReference type="AlphaFoldDB" id="A0A336KLJ3"/>
<feature type="transmembrane region" description="Helical" evidence="10">
    <location>
        <begin position="170"/>
        <end position="193"/>
    </location>
</feature>
<evidence type="ECO:0000256" key="4">
    <source>
        <dbReference type="ARBA" id="ARBA00022692"/>
    </source>
</evidence>
<sequence length="292" mass="35019">MFENTKFARWSRYVFVELADPRTNNWLFIKSPIPTILILTMWLYFVLSWGPKFMANRKPFKMQKLMIIYNAIQVVVSLSLVYPGIYYCYVFGTYNFTCEPVNHSRSPITMKIARSFHWYYLAKISELLDTVFFVLRKKDRQVSFLHVYHHAGMPIISWGLTKYYPGGHLVFSGMLNSMVHVVMYFYYMIAAMGPQYQKYLWWKKYITNMQMIQFALVFLHFSQLLWTDCGFPRWTILFCLPNAVFFYFLFNDFYKKAYQENKKREGAKQMLLDDKINNNVDQLECNGKEKVQ</sequence>
<dbReference type="GO" id="GO:0009922">
    <property type="term" value="F:fatty acid elongase activity"/>
    <property type="evidence" value="ECO:0007669"/>
    <property type="project" value="UniProtKB-EC"/>
</dbReference>
<reference evidence="11" key="1">
    <citation type="submission" date="2018-04" db="EMBL/GenBank/DDBJ databases">
        <authorList>
            <person name="Go L.Y."/>
            <person name="Mitchell J.A."/>
        </authorList>
    </citation>
    <scope>NUCLEOTIDE SEQUENCE</scope>
    <source>
        <tissue evidence="11">Whole organism</tissue>
    </source>
</reference>
<keyword evidence="6 10" id="KW-1133">Transmembrane helix</keyword>
<feature type="transmembrane region" description="Helical" evidence="10">
    <location>
        <begin position="234"/>
        <end position="254"/>
    </location>
</feature>
<evidence type="ECO:0000256" key="7">
    <source>
        <dbReference type="ARBA" id="ARBA00023098"/>
    </source>
</evidence>
<dbReference type="PROSITE" id="PS01188">
    <property type="entry name" value="ELO"/>
    <property type="match status" value="1"/>
</dbReference>
<dbReference type="GO" id="GO:0030148">
    <property type="term" value="P:sphingolipid biosynthetic process"/>
    <property type="evidence" value="ECO:0007669"/>
    <property type="project" value="TreeGrafter"/>
</dbReference>
<evidence type="ECO:0000256" key="3">
    <source>
        <dbReference type="ARBA" id="ARBA00022679"/>
    </source>
</evidence>
<keyword evidence="5 10" id="KW-0276">Fatty acid metabolism</keyword>
<dbReference type="EMBL" id="UFQS01000651">
    <property type="protein sequence ID" value="SSX05774.1"/>
    <property type="molecule type" value="Genomic_DNA"/>
</dbReference>
<comment type="catalytic activity">
    <reaction evidence="10">
        <text>a very-long-chain acyl-CoA + malonyl-CoA + H(+) = a very-long-chain 3-oxoacyl-CoA + CO2 + CoA</text>
        <dbReference type="Rhea" id="RHEA:32727"/>
        <dbReference type="ChEBI" id="CHEBI:15378"/>
        <dbReference type="ChEBI" id="CHEBI:16526"/>
        <dbReference type="ChEBI" id="CHEBI:57287"/>
        <dbReference type="ChEBI" id="CHEBI:57384"/>
        <dbReference type="ChEBI" id="CHEBI:90725"/>
        <dbReference type="ChEBI" id="CHEBI:90736"/>
        <dbReference type="EC" id="2.3.1.199"/>
    </reaction>
</comment>
<dbReference type="InterPro" id="IPR002076">
    <property type="entry name" value="ELO_fam"/>
</dbReference>
<keyword evidence="8 10" id="KW-0472">Membrane</keyword>
<evidence type="ECO:0000256" key="6">
    <source>
        <dbReference type="ARBA" id="ARBA00022989"/>
    </source>
</evidence>
<feature type="transmembrane region" description="Helical" evidence="10">
    <location>
        <begin position="27"/>
        <end position="47"/>
    </location>
</feature>
<evidence type="ECO:0000313" key="11">
    <source>
        <dbReference type="EMBL" id="SSX05774.1"/>
    </source>
</evidence>
<accession>A0A336KLJ3</accession>
<evidence type="ECO:0000256" key="8">
    <source>
        <dbReference type="ARBA" id="ARBA00023136"/>
    </source>
</evidence>
<dbReference type="Pfam" id="PF01151">
    <property type="entry name" value="ELO"/>
    <property type="match status" value="1"/>
</dbReference>
<evidence type="ECO:0000256" key="2">
    <source>
        <dbReference type="ARBA" id="ARBA00022516"/>
    </source>
</evidence>
<comment type="similarity">
    <text evidence="10">Belongs to the ELO family.</text>
</comment>
<proteinExistence type="inferred from homology"/>
<dbReference type="InterPro" id="IPR030457">
    <property type="entry name" value="ELO_CS"/>
</dbReference>
<evidence type="ECO:0000313" key="12">
    <source>
        <dbReference type="EMBL" id="SSX26133.1"/>
    </source>
</evidence>
<dbReference type="GO" id="GO:0019367">
    <property type="term" value="P:fatty acid elongation, saturated fatty acid"/>
    <property type="evidence" value="ECO:0007669"/>
    <property type="project" value="TreeGrafter"/>
</dbReference>
<dbReference type="EC" id="2.3.1.199" evidence="10"/>
<keyword evidence="2 10" id="KW-0444">Lipid biosynthesis</keyword>
<dbReference type="EMBL" id="UFQT01000651">
    <property type="protein sequence ID" value="SSX26133.1"/>
    <property type="molecule type" value="Genomic_DNA"/>
</dbReference>
<comment type="subcellular location">
    <subcellularLocation>
        <location evidence="1">Membrane</location>
        <topology evidence="1">Multi-pass membrane protein</topology>
    </subcellularLocation>
</comment>
<reference evidence="12" key="2">
    <citation type="submission" date="2018-07" db="EMBL/GenBank/DDBJ databases">
        <authorList>
            <person name="Quirk P.G."/>
            <person name="Krulwich T.A."/>
        </authorList>
    </citation>
    <scope>NUCLEOTIDE SEQUENCE</scope>
</reference>
<keyword evidence="7 10" id="KW-0443">Lipid metabolism</keyword>
<organism evidence="11">
    <name type="scientific">Culicoides sonorensis</name>
    <name type="common">Biting midge</name>
    <dbReference type="NCBI Taxonomy" id="179676"/>
    <lineage>
        <taxon>Eukaryota</taxon>
        <taxon>Metazoa</taxon>
        <taxon>Ecdysozoa</taxon>
        <taxon>Arthropoda</taxon>
        <taxon>Hexapoda</taxon>
        <taxon>Insecta</taxon>
        <taxon>Pterygota</taxon>
        <taxon>Neoptera</taxon>
        <taxon>Endopterygota</taxon>
        <taxon>Diptera</taxon>
        <taxon>Nematocera</taxon>
        <taxon>Chironomoidea</taxon>
        <taxon>Ceratopogonidae</taxon>
        <taxon>Ceratopogoninae</taxon>
        <taxon>Culicoides</taxon>
        <taxon>Monoculicoides</taxon>
    </lineage>
</organism>
<dbReference type="OMA" id="RWVILSY"/>
<keyword evidence="4 10" id="KW-0812">Transmembrane</keyword>
<evidence type="ECO:0000256" key="9">
    <source>
        <dbReference type="ARBA" id="ARBA00023160"/>
    </source>
</evidence>
<keyword evidence="9 10" id="KW-0275">Fatty acid biosynthesis</keyword>
<evidence type="ECO:0000256" key="1">
    <source>
        <dbReference type="ARBA" id="ARBA00004141"/>
    </source>
</evidence>
<dbReference type="PANTHER" id="PTHR11157">
    <property type="entry name" value="FATTY ACID ACYL TRANSFERASE-RELATED"/>
    <property type="match status" value="1"/>
</dbReference>
<dbReference type="GO" id="GO:0034626">
    <property type="term" value="P:fatty acid elongation, polyunsaturated fatty acid"/>
    <property type="evidence" value="ECO:0007669"/>
    <property type="project" value="TreeGrafter"/>
</dbReference>
<dbReference type="GO" id="GO:0034625">
    <property type="term" value="P:fatty acid elongation, monounsaturated fatty acid"/>
    <property type="evidence" value="ECO:0007669"/>
    <property type="project" value="TreeGrafter"/>
</dbReference>
<evidence type="ECO:0000256" key="5">
    <source>
        <dbReference type="ARBA" id="ARBA00022832"/>
    </source>
</evidence>
<keyword evidence="3 10" id="KW-0808">Transferase</keyword>
<dbReference type="GO" id="GO:0042761">
    <property type="term" value="P:very long-chain fatty acid biosynthetic process"/>
    <property type="evidence" value="ECO:0007669"/>
    <property type="project" value="TreeGrafter"/>
</dbReference>